<dbReference type="RefSeq" id="WP_323275422.1">
    <property type="nucleotide sequence ID" value="NZ_JAYGHT010000132.1"/>
</dbReference>
<sequence length="79" mass="8840">MKQQLEQRLQQLKAEFASGQKVLVDLEAKQANVRETLLRIQGAIQVLEEELAKVDKDNTESPETSTIEPEIITNDSSSS</sequence>
<gene>
    <name evidence="2" type="ORF">VB854_20870</name>
</gene>
<organism evidence="2 3">
    <name type="scientific">Limnoraphis robusta CCNP1315</name>
    <dbReference type="NCBI Taxonomy" id="3110306"/>
    <lineage>
        <taxon>Bacteria</taxon>
        <taxon>Bacillati</taxon>
        <taxon>Cyanobacteriota</taxon>
        <taxon>Cyanophyceae</taxon>
        <taxon>Oscillatoriophycideae</taxon>
        <taxon>Oscillatoriales</taxon>
        <taxon>Sirenicapillariaceae</taxon>
        <taxon>Limnoraphis</taxon>
    </lineage>
</organism>
<evidence type="ECO:0000313" key="3">
    <source>
        <dbReference type="Proteomes" id="UP001301728"/>
    </source>
</evidence>
<feature type="compositionally biased region" description="Low complexity" evidence="1">
    <location>
        <begin position="61"/>
        <end position="73"/>
    </location>
</feature>
<dbReference type="EMBL" id="JAYGHT010000132">
    <property type="protein sequence ID" value="MEA5521394.1"/>
    <property type="molecule type" value="Genomic_DNA"/>
</dbReference>
<keyword evidence="3" id="KW-1185">Reference proteome</keyword>
<accession>A0ABU5U2H1</accession>
<feature type="region of interest" description="Disordered" evidence="1">
    <location>
        <begin position="54"/>
        <end position="79"/>
    </location>
</feature>
<dbReference type="Proteomes" id="UP001301728">
    <property type="component" value="Unassembled WGS sequence"/>
</dbReference>
<reference evidence="2 3" key="1">
    <citation type="submission" date="2023-12" db="EMBL/GenBank/DDBJ databases">
        <title>Baltic Sea Cyanobacteria.</title>
        <authorList>
            <person name="Delbaje E."/>
            <person name="Fewer D.P."/>
            <person name="Shishido T.K."/>
        </authorList>
    </citation>
    <scope>NUCLEOTIDE SEQUENCE [LARGE SCALE GENOMIC DNA]</scope>
    <source>
        <strain evidence="2 3">CCNP 1315</strain>
    </source>
</reference>
<evidence type="ECO:0000256" key="1">
    <source>
        <dbReference type="SAM" id="MobiDB-lite"/>
    </source>
</evidence>
<comment type="caution">
    <text evidence="2">The sequence shown here is derived from an EMBL/GenBank/DDBJ whole genome shotgun (WGS) entry which is preliminary data.</text>
</comment>
<proteinExistence type="predicted"/>
<protein>
    <submittedName>
        <fullName evidence="2">Uncharacterized protein</fullName>
    </submittedName>
</protein>
<name>A0ABU5U2H1_9CYAN</name>
<evidence type="ECO:0000313" key="2">
    <source>
        <dbReference type="EMBL" id="MEA5521394.1"/>
    </source>
</evidence>